<dbReference type="Proteomes" id="UP000288716">
    <property type="component" value="Unassembled WGS sequence"/>
</dbReference>
<evidence type="ECO:0000256" key="17">
    <source>
        <dbReference type="ARBA" id="ARBA00047899"/>
    </source>
</evidence>
<keyword evidence="21" id="KW-1185">Reference proteome</keyword>
<keyword evidence="13" id="KW-0067">ATP-binding</keyword>
<comment type="cofactor">
    <cofactor evidence="1">
        <name>Mg(2+)</name>
        <dbReference type="ChEBI" id="CHEBI:18420"/>
    </cofactor>
</comment>
<evidence type="ECO:0000256" key="5">
    <source>
        <dbReference type="ARBA" id="ARBA00012513"/>
    </source>
</evidence>
<evidence type="ECO:0000313" key="20">
    <source>
        <dbReference type="EMBL" id="RWS19406.1"/>
    </source>
</evidence>
<evidence type="ECO:0000256" key="18">
    <source>
        <dbReference type="ARBA" id="ARBA00048679"/>
    </source>
</evidence>
<feature type="domain" description="Protein kinase" evidence="19">
    <location>
        <begin position="1"/>
        <end position="199"/>
    </location>
</feature>
<keyword evidence="9" id="KW-0547">Nucleotide-binding</keyword>
<keyword evidence="11" id="KW-1000">Mitochondrion outer membrane</keyword>
<dbReference type="InterPro" id="IPR011009">
    <property type="entry name" value="Kinase-like_dom_sf"/>
</dbReference>
<comment type="caution">
    <text evidence="20">The sequence shown here is derived from an EMBL/GenBank/DDBJ whole genome shotgun (WGS) entry which is preliminary data.</text>
</comment>
<evidence type="ECO:0000259" key="19">
    <source>
        <dbReference type="PROSITE" id="PS50011"/>
    </source>
</evidence>
<evidence type="ECO:0000313" key="21">
    <source>
        <dbReference type="Proteomes" id="UP000288716"/>
    </source>
</evidence>
<keyword evidence="10 20" id="KW-0418">Kinase</keyword>
<evidence type="ECO:0000256" key="4">
    <source>
        <dbReference type="ARBA" id="ARBA00004572"/>
    </source>
</evidence>
<dbReference type="SMART" id="SM00220">
    <property type="entry name" value="S_TKc"/>
    <property type="match status" value="1"/>
</dbReference>
<keyword evidence="14" id="KW-0460">Magnesium</keyword>
<evidence type="ECO:0000256" key="12">
    <source>
        <dbReference type="ARBA" id="ARBA00022792"/>
    </source>
</evidence>
<reference evidence="20 21" key="1">
    <citation type="journal article" date="2018" name="Gigascience">
        <title>Genomes of trombidid mites reveal novel predicted allergens and laterally-transferred genes associated with secondary metabolism.</title>
        <authorList>
            <person name="Dong X."/>
            <person name="Chaisiri K."/>
            <person name="Xia D."/>
            <person name="Armstrong S.D."/>
            <person name="Fang Y."/>
            <person name="Donnelly M.J."/>
            <person name="Kadowaki T."/>
            <person name="McGarry J.W."/>
            <person name="Darby A.C."/>
            <person name="Makepeace B.L."/>
        </authorList>
    </citation>
    <scope>NUCLEOTIDE SEQUENCE [LARGE SCALE GENOMIC DNA]</scope>
    <source>
        <strain evidence="20">UoL-UT</strain>
    </source>
</reference>
<dbReference type="GO" id="GO:0004674">
    <property type="term" value="F:protein serine/threonine kinase activity"/>
    <property type="evidence" value="ECO:0007669"/>
    <property type="project" value="UniProtKB-KW"/>
</dbReference>
<gene>
    <name evidence="20" type="ORF">B4U80_05433</name>
</gene>
<evidence type="ECO:0000256" key="13">
    <source>
        <dbReference type="ARBA" id="ARBA00022840"/>
    </source>
</evidence>
<dbReference type="InterPro" id="IPR051511">
    <property type="entry name" value="MitoQC_Scaffold_Kinases"/>
</dbReference>
<dbReference type="AlphaFoldDB" id="A0A443RVM1"/>
<sequence>MTLFLVMKKFDMSLKEFLNEEKLSTQTSLLLLYQLFEAVSHLVKQKVSHRDIKTDNILVDISKGIEYPWLTLTDFGTCCTSLRLPFTSHDVCRGGNLALMAPEVVTAEPGPFASIDYSMADLWSSATIAYEIFNGKNPFYPQQGYKCLQSSRYDENQLPDLPKTAPKPISLLIKNILRRNPSCRPNPKECASMCAMLLFCSKRCLQSLQTISHCSDSIKSQKLLQWLRTLSATTFCQRNTILGGKRLNAVEIKARLMFLSDVKIENLLPNFKYL</sequence>
<proteinExistence type="predicted"/>
<evidence type="ECO:0000256" key="1">
    <source>
        <dbReference type="ARBA" id="ARBA00001946"/>
    </source>
</evidence>
<comment type="catalytic activity">
    <reaction evidence="17">
        <text>L-threonyl-[protein] + ATP = O-phospho-L-threonyl-[protein] + ADP + H(+)</text>
        <dbReference type="Rhea" id="RHEA:46608"/>
        <dbReference type="Rhea" id="RHEA-COMP:11060"/>
        <dbReference type="Rhea" id="RHEA-COMP:11605"/>
        <dbReference type="ChEBI" id="CHEBI:15378"/>
        <dbReference type="ChEBI" id="CHEBI:30013"/>
        <dbReference type="ChEBI" id="CHEBI:30616"/>
        <dbReference type="ChEBI" id="CHEBI:61977"/>
        <dbReference type="ChEBI" id="CHEBI:456216"/>
        <dbReference type="EC" id="2.7.11.1"/>
    </reaction>
</comment>
<evidence type="ECO:0000256" key="8">
    <source>
        <dbReference type="ARBA" id="ARBA00022723"/>
    </source>
</evidence>
<dbReference type="GO" id="GO:0005741">
    <property type="term" value="C:mitochondrial outer membrane"/>
    <property type="evidence" value="ECO:0007669"/>
    <property type="project" value="UniProtKB-SubCell"/>
</dbReference>
<evidence type="ECO:0000256" key="7">
    <source>
        <dbReference type="ARBA" id="ARBA00022679"/>
    </source>
</evidence>
<dbReference type="GO" id="GO:0090141">
    <property type="term" value="P:positive regulation of mitochondrial fission"/>
    <property type="evidence" value="ECO:0007669"/>
    <property type="project" value="TreeGrafter"/>
</dbReference>
<dbReference type="GO" id="GO:0005743">
    <property type="term" value="C:mitochondrial inner membrane"/>
    <property type="evidence" value="ECO:0007669"/>
    <property type="project" value="UniProtKB-SubCell"/>
</dbReference>
<evidence type="ECO:0000256" key="15">
    <source>
        <dbReference type="ARBA" id="ARBA00022946"/>
    </source>
</evidence>
<dbReference type="InterPro" id="IPR008271">
    <property type="entry name" value="Ser/Thr_kinase_AS"/>
</dbReference>
<comment type="catalytic activity">
    <reaction evidence="18">
        <text>L-seryl-[protein] + ATP = O-phospho-L-seryl-[protein] + ADP + H(+)</text>
        <dbReference type="Rhea" id="RHEA:17989"/>
        <dbReference type="Rhea" id="RHEA-COMP:9863"/>
        <dbReference type="Rhea" id="RHEA-COMP:11604"/>
        <dbReference type="ChEBI" id="CHEBI:15378"/>
        <dbReference type="ChEBI" id="CHEBI:29999"/>
        <dbReference type="ChEBI" id="CHEBI:30616"/>
        <dbReference type="ChEBI" id="CHEBI:83421"/>
        <dbReference type="ChEBI" id="CHEBI:456216"/>
        <dbReference type="EC" id="2.7.11.1"/>
    </reaction>
</comment>
<keyword evidence="6" id="KW-0723">Serine/threonine-protein kinase</keyword>
<dbReference type="Gene3D" id="1.10.510.10">
    <property type="entry name" value="Transferase(Phosphotransferase) domain 1"/>
    <property type="match status" value="1"/>
</dbReference>
<evidence type="ECO:0000256" key="9">
    <source>
        <dbReference type="ARBA" id="ARBA00022741"/>
    </source>
</evidence>
<dbReference type="EMBL" id="NCKV01026573">
    <property type="protein sequence ID" value="RWS19406.1"/>
    <property type="molecule type" value="Genomic_DNA"/>
</dbReference>
<dbReference type="Pfam" id="PF00069">
    <property type="entry name" value="Pkinase"/>
    <property type="match status" value="1"/>
</dbReference>
<evidence type="ECO:0000256" key="6">
    <source>
        <dbReference type="ARBA" id="ARBA00022527"/>
    </source>
</evidence>
<keyword evidence="8" id="KW-0479">Metal-binding</keyword>
<dbReference type="GO" id="GO:0005829">
    <property type="term" value="C:cytosol"/>
    <property type="evidence" value="ECO:0007669"/>
    <property type="project" value="UniProtKB-SubCell"/>
</dbReference>
<evidence type="ECO:0000256" key="10">
    <source>
        <dbReference type="ARBA" id="ARBA00022777"/>
    </source>
</evidence>
<keyword evidence="12" id="KW-0999">Mitochondrion inner membrane</keyword>
<dbReference type="GO" id="GO:0042981">
    <property type="term" value="P:regulation of apoptotic process"/>
    <property type="evidence" value="ECO:0007669"/>
    <property type="project" value="TreeGrafter"/>
</dbReference>
<dbReference type="EC" id="2.7.11.1" evidence="5"/>
<keyword evidence="7" id="KW-0808">Transferase</keyword>
<dbReference type="GO" id="GO:0005524">
    <property type="term" value="F:ATP binding"/>
    <property type="evidence" value="ECO:0007669"/>
    <property type="project" value="UniProtKB-KW"/>
</dbReference>
<dbReference type="OrthoDB" id="1405469at2759"/>
<evidence type="ECO:0000256" key="16">
    <source>
        <dbReference type="ARBA" id="ARBA00023128"/>
    </source>
</evidence>
<dbReference type="STRING" id="299467.A0A443RVM1"/>
<dbReference type="PANTHER" id="PTHR22972">
    <property type="entry name" value="SERINE/THREONINE PROTEIN KINASE"/>
    <property type="match status" value="1"/>
</dbReference>
<organism evidence="20 21">
    <name type="scientific">Leptotrombidium deliense</name>
    <dbReference type="NCBI Taxonomy" id="299467"/>
    <lineage>
        <taxon>Eukaryota</taxon>
        <taxon>Metazoa</taxon>
        <taxon>Ecdysozoa</taxon>
        <taxon>Arthropoda</taxon>
        <taxon>Chelicerata</taxon>
        <taxon>Arachnida</taxon>
        <taxon>Acari</taxon>
        <taxon>Acariformes</taxon>
        <taxon>Trombidiformes</taxon>
        <taxon>Prostigmata</taxon>
        <taxon>Anystina</taxon>
        <taxon>Parasitengona</taxon>
        <taxon>Trombiculoidea</taxon>
        <taxon>Trombiculidae</taxon>
        <taxon>Leptotrombidium</taxon>
    </lineage>
</organism>
<dbReference type="SUPFAM" id="SSF56112">
    <property type="entry name" value="Protein kinase-like (PK-like)"/>
    <property type="match status" value="1"/>
</dbReference>
<dbReference type="PROSITE" id="PS50011">
    <property type="entry name" value="PROTEIN_KINASE_DOM"/>
    <property type="match status" value="1"/>
</dbReference>
<evidence type="ECO:0000256" key="11">
    <source>
        <dbReference type="ARBA" id="ARBA00022787"/>
    </source>
</evidence>
<dbReference type="VEuPathDB" id="VectorBase:LDEU012634"/>
<protein>
    <recommendedName>
        <fullName evidence="5">non-specific serine/threonine protein kinase</fullName>
        <ecNumber evidence="5">2.7.11.1</ecNumber>
    </recommendedName>
</protein>
<name>A0A443RVM1_9ACAR</name>
<keyword evidence="12" id="KW-0472">Membrane</keyword>
<evidence type="ECO:0000256" key="3">
    <source>
        <dbReference type="ARBA" id="ARBA00004514"/>
    </source>
</evidence>
<dbReference type="InterPro" id="IPR000719">
    <property type="entry name" value="Prot_kinase_dom"/>
</dbReference>
<dbReference type="GO" id="GO:0000422">
    <property type="term" value="P:autophagy of mitochondrion"/>
    <property type="evidence" value="ECO:0007669"/>
    <property type="project" value="TreeGrafter"/>
</dbReference>
<dbReference type="PROSITE" id="PS00108">
    <property type="entry name" value="PROTEIN_KINASE_ST"/>
    <property type="match status" value="1"/>
</dbReference>
<keyword evidence="15" id="KW-0809">Transit peptide</keyword>
<keyword evidence="16" id="KW-0496">Mitochondrion</keyword>
<comment type="subcellular location">
    <subcellularLocation>
        <location evidence="3">Cytoplasm</location>
        <location evidence="3">Cytosol</location>
    </subcellularLocation>
    <subcellularLocation>
        <location evidence="2">Mitochondrion inner membrane</location>
        <topology evidence="2">Single-pass membrane protein</topology>
    </subcellularLocation>
    <subcellularLocation>
        <location evidence="4">Mitochondrion outer membrane</location>
        <topology evidence="4">Single-pass membrane protein</topology>
    </subcellularLocation>
</comment>
<evidence type="ECO:0000256" key="2">
    <source>
        <dbReference type="ARBA" id="ARBA00004434"/>
    </source>
</evidence>
<accession>A0A443RVM1</accession>
<dbReference type="PANTHER" id="PTHR22972:SF7">
    <property type="entry name" value="SERINE_THREONINE-PROTEIN KINASE PINK1, MITOCHONDRIAL"/>
    <property type="match status" value="1"/>
</dbReference>
<evidence type="ECO:0000256" key="14">
    <source>
        <dbReference type="ARBA" id="ARBA00022842"/>
    </source>
</evidence>
<dbReference type="GO" id="GO:0046872">
    <property type="term" value="F:metal ion binding"/>
    <property type="evidence" value="ECO:0007669"/>
    <property type="project" value="UniProtKB-KW"/>
</dbReference>